<evidence type="ECO:0000256" key="5">
    <source>
        <dbReference type="SAM" id="MobiDB-lite"/>
    </source>
</evidence>
<feature type="transmembrane region" description="Helical" evidence="6">
    <location>
        <begin position="31"/>
        <end position="51"/>
    </location>
</feature>
<comment type="subcellular location">
    <subcellularLocation>
        <location evidence="1">Membrane</location>
        <topology evidence="1">Multi-pass membrane protein</topology>
    </subcellularLocation>
</comment>
<dbReference type="Pfam" id="PF01284">
    <property type="entry name" value="MARVEL"/>
    <property type="match status" value="1"/>
</dbReference>
<dbReference type="RefSeq" id="XP_040631555.1">
    <property type="nucleotide sequence ID" value="XM_040777128.1"/>
</dbReference>
<dbReference type="GO" id="GO:0016020">
    <property type="term" value="C:membrane"/>
    <property type="evidence" value="ECO:0007669"/>
    <property type="project" value="UniProtKB-SubCell"/>
</dbReference>
<proteinExistence type="predicted"/>
<accession>M5G365</accession>
<evidence type="ECO:0000256" key="1">
    <source>
        <dbReference type="ARBA" id="ARBA00004141"/>
    </source>
</evidence>
<dbReference type="Proteomes" id="UP000030653">
    <property type="component" value="Unassembled WGS sequence"/>
</dbReference>
<evidence type="ECO:0000256" key="2">
    <source>
        <dbReference type="ARBA" id="ARBA00022692"/>
    </source>
</evidence>
<sequence length="200" mass="21533">MVSFATIRLGVYITIALFSLVVLGLAGHIVYGLGIATAVLTLVVIIPVLVIDHLRRGTFFVWTAVELGWLFVLWVLWIATGGDGASAASLCNGLSSYDYLGYTYYVGLAEGYCHELQAATAFAFLNWIMMFGMFIYILVMAVRAQQAGYPGIWQDSLMEYKANPNIGTAGPGTTYTQPTAMTSMSNEPKYATGPAGPGMA</sequence>
<keyword evidence="2 6" id="KW-0812">Transmembrane</keyword>
<evidence type="ECO:0000256" key="6">
    <source>
        <dbReference type="SAM" id="Phobius"/>
    </source>
</evidence>
<evidence type="ECO:0000256" key="3">
    <source>
        <dbReference type="ARBA" id="ARBA00022989"/>
    </source>
</evidence>
<feature type="transmembrane region" description="Helical" evidence="6">
    <location>
        <begin position="118"/>
        <end position="139"/>
    </location>
</feature>
<feature type="transmembrane region" description="Helical" evidence="6">
    <location>
        <begin position="7"/>
        <end position="25"/>
    </location>
</feature>
<dbReference type="AlphaFoldDB" id="M5G365"/>
<keyword evidence="9" id="KW-1185">Reference proteome</keyword>
<name>M5G365_DACPD</name>
<evidence type="ECO:0000259" key="7">
    <source>
        <dbReference type="Pfam" id="PF01284"/>
    </source>
</evidence>
<dbReference type="STRING" id="1858805.M5G365"/>
<keyword evidence="4 6" id="KW-0472">Membrane</keyword>
<evidence type="ECO:0000256" key="4">
    <source>
        <dbReference type="ARBA" id="ARBA00023136"/>
    </source>
</evidence>
<evidence type="ECO:0000313" key="9">
    <source>
        <dbReference type="Proteomes" id="UP000030653"/>
    </source>
</evidence>
<protein>
    <recommendedName>
        <fullName evidence="7">MARVEL domain-containing protein</fullName>
    </recommendedName>
</protein>
<gene>
    <name evidence="8" type="ORF">DACRYDRAFT_93134</name>
</gene>
<feature type="region of interest" description="Disordered" evidence="5">
    <location>
        <begin position="177"/>
        <end position="200"/>
    </location>
</feature>
<organism evidence="8 9">
    <name type="scientific">Dacryopinax primogenitus (strain DJM 731)</name>
    <name type="common">Brown rot fungus</name>
    <dbReference type="NCBI Taxonomy" id="1858805"/>
    <lineage>
        <taxon>Eukaryota</taxon>
        <taxon>Fungi</taxon>
        <taxon>Dikarya</taxon>
        <taxon>Basidiomycota</taxon>
        <taxon>Agaricomycotina</taxon>
        <taxon>Dacrymycetes</taxon>
        <taxon>Dacrymycetales</taxon>
        <taxon>Dacrymycetaceae</taxon>
        <taxon>Dacryopinax</taxon>
    </lineage>
</organism>
<dbReference type="InterPro" id="IPR008253">
    <property type="entry name" value="Marvel"/>
</dbReference>
<feature type="transmembrane region" description="Helical" evidence="6">
    <location>
        <begin position="58"/>
        <end position="79"/>
    </location>
</feature>
<feature type="compositionally biased region" description="Polar residues" evidence="5">
    <location>
        <begin position="177"/>
        <end position="186"/>
    </location>
</feature>
<dbReference type="HOGENOM" id="CLU_083413_0_0_1"/>
<dbReference type="EMBL" id="JH795857">
    <property type="protein sequence ID" value="EJU04661.1"/>
    <property type="molecule type" value="Genomic_DNA"/>
</dbReference>
<feature type="domain" description="MARVEL" evidence="7">
    <location>
        <begin position="8"/>
        <end position="134"/>
    </location>
</feature>
<evidence type="ECO:0000313" key="8">
    <source>
        <dbReference type="EMBL" id="EJU04661.1"/>
    </source>
</evidence>
<dbReference type="GeneID" id="63692190"/>
<reference evidence="8 9" key="1">
    <citation type="journal article" date="2012" name="Science">
        <title>The Paleozoic origin of enzymatic lignin decomposition reconstructed from 31 fungal genomes.</title>
        <authorList>
            <person name="Floudas D."/>
            <person name="Binder M."/>
            <person name="Riley R."/>
            <person name="Barry K."/>
            <person name="Blanchette R.A."/>
            <person name="Henrissat B."/>
            <person name="Martinez A.T."/>
            <person name="Otillar R."/>
            <person name="Spatafora J.W."/>
            <person name="Yadav J.S."/>
            <person name="Aerts A."/>
            <person name="Benoit I."/>
            <person name="Boyd A."/>
            <person name="Carlson A."/>
            <person name="Copeland A."/>
            <person name="Coutinho P.M."/>
            <person name="de Vries R.P."/>
            <person name="Ferreira P."/>
            <person name="Findley K."/>
            <person name="Foster B."/>
            <person name="Gaskell J."/>
            <person name="Glotzer D."/>
            <person name="Gorecki P."/>
            <person name="Heitman J."/>
            <person name="Hesse C."/>
            <person name="Hori C."/>
            <person name="Igarashi K."/>
            <person name="Jurgens J.A."/>
            <person name="Kallen N."/>
            <person name="Kersten P."/>
            <person name="Kohler A."/>
            <person name="Kuees U."/>
            <person name="Kumar T.K.A."/>
            <person name="Kuo A."/>
            <person name="LaButti K."/>
            <person name="Larrondo L.F."/>
            <person name="Lindquist E."/>
            <person name="Ling A."/>
            <person name="Lombard V."/>
            <person name="Lucas S."/>
            <person name="Lundell T."/>
            <person name="Martin R."/>
            <person name="McLaughlin D.J."/>
            <person name="Morgenstern I."/>
            <person name="Morin E."/>
            <person name="Murat C."/>
            <person name="Nagy L.G."/>
            <person name="Nolan M."/>
            <person name="Ohm R.A."/>
            <person name="Patyshakuliyeva A."/>
            <person name="Rokas A."/>
            <person name="Ruiz-Duenas F.J."/>
            <person name="Sabat G."/>
            <person name="Salamov A."/>
            <person name="Samejima M."/>
            <person name="Schmutz J."/>
            <person name="Slot J.C."/>
            <person name="St John F."/>
            <person name="Stenlid J."/>
            <person name="Sun H."/>
            <person name="Sun S."/>
            <person name="Syed K."/>
            <person name="Tsang A."/>
            <person name="Wiebenga A."/>
            <person name="Young D."/>
            <person name="Pisabarro A."/>
            <person name="Eastwood D.C."/>
            <person name="Martin F."/>
            <person name="Cullen D."/>
            <person name="Grigoriev I.V."/>
            <person name="Hibbett D.S."/>
        </authorList>
    </citation>
    <scope>NUCLEOTIDE SEQUENCE [LARGE SCALE GENOMIC DNA]</scope>
    <source>
        <strain evidence="8 9">DJM-731 SS1</strain>
    </source>
</reference>
<dbReference type="OrthoDB" id="3364107at2759"/>
<keyword evidence="3 6" id="KW-1133">Transmembrane helix</keyword>